<dbReference type="RefSeq" id="WP_188931872.1">
    <property type="nucleotide sequence ID" value="NZ_BMJC01000002.1"/>
</dbReference>
<feature type="transmembrane region" description="Helical" evidence="1">
    <location>
        <begin position="356"/>
        <end position="378"/>
    </location>
</feature>
<proteinExistence type="predicted"/>
<feature type="transmembrane region" description="Helical" evidence="1">
    <location>
        <begin position="423"/>
        <end position="444"/>
    </location>
</feature>
<evidence type="ECO:0000313" key="2">
    <source>
        <dbReference type="EMBL" id="GGB00163.1"/>
    </source>
</evidence>
<feature type="transmembrane region" description="Helical" evidence="1">
    <location>
        <begin position="88"/>
        <end position="108"/>
    </location>
</feature>
<name>A0A8J2XT37_9BACT</name>
<keyword evidence="3" id="KW-1185">Reference proteome</keyword>
<feature type="transmembrane region" description="Helical" evidence="1">
    <location>
        <begin position="319"/>
        <end position="335"/>
    </location>
</feature>
<reference evidence="2" key="2">
    <citation type="submission" date="2020-09" db="EMBL/GenBank/DDBJ databases">
        <authorList>
            <person name="Sun Q."/>
            <person name="Zhou Y."/>
        </authorList>
    </citation>
    <scope>NUCLEOTIDE SEQUENCE</scope>
    <source>
        <strain evidence="2">CGMCC 1.15448</strain>
    </source>
</reference>
<accession>A0A8J2XT37</accession>
<organism evidence="2 3">
    <name type="scientific">Puia dinghuensis</name>
    <dbReference type="NCBI Taxonomy" id="1792502"/>
    <lineage>
        <taxon>Bacteria</taxon>
        <taxon>Pseudomonadati</taxon>
        <taxon>Bacteroidota</taxon>
        <taxon>Chitinophagia</taxon>
        <taxon>Chitinophagales</taxon>
        <taxon>Chitinophagaceae</taxon>
        <taxon>Puia</taxon>
    </lineage>
</organism>
<feature type="transmembrane region" description="Helical" evidence="1">
    <location>
        <begin position="450"/>
        <end position="472"/>
    </location>
</feature>
<evidence type="ECO:0000256" key="1">
    <source>
        <dbReference type="SAM" id="Phobius"/>
    </source>
</evidence>
<dbReference type="AlphaFoldDB" id="A0A8J2XT37"/>
<feature type="transmembrane region" description="Helical" evidence="1">
    <location>
        <begin position="7"/>
        <end position="24"/>
    </location>
</feature>
<sequence length="975" mass="107646">MKPLASILFWPVLACTVGVLLLQLKDQAVLRTNTAPYGIVSLEIGSYAKDSAIIASWKPLVPDIPADDFCEVKTQRQTLLQVAHSDVMWDYALIVAYTALFVIVLAILGKEAGTRGTEVLIILAVVAGLCDGIEKAGLLHFIGGTGTPGWARLTQTAAVTRAVILLALTLYILYVLIFKHGALQWLSGYIHTKALQLFRYRIILLGVIFFSAPIWIMDQGQDLLINTNAEDIGVALFIGVVIVTALLNWWLAKLFFEKEYCPPFWPMKEPGLEDASQLASEKKVSRFLGVCTIIIPGVAILNALAAVRMHYWLDQFSPLAWLAGLLIIFFVLARQNVAERSYARLQQWWGPIAAKWLVIVLLLLLVFGLPAFFRFFFIPHNRESPQSLNFLFFDLVLIALAFYIFVSVRTLAFDRKGLLGEGFGMVILPAATLMALAFILYNVFPFTAEYATGCFLSLPVLLSGIVFYTLMITLIQRAGIFKKINFLLFIIVGWFLIVAAGSNNYHTVHRIPVTTPPAPRLQDYFKQWVLQRQEEIRSAPGIYPVFLVNSYGGGIRAAAFTNFALSYMDDSLLRRDSMTGRPWRSFEHYVFSLSGASGGAIGSAIQCAWRATHPDSLRDGGGHYCNPYADYQQRIETFYRHDFLTPVLSSIIGRDVWSSVVADGWASMNGVLWSDRAAIQEELWARYGRKDMGLNLDSEFNAIWDPARAGRNAYDVPLLFANTLNVDDGLKGICAPVTLEVADFPQTIQVRDLLHSPGAGARKGGDAPESISLMTGAFLSARFPYISPSGKMGPAYHFIDGGLKDNSAASTSAGIFFALARYIAITLAEKQDAGYDSLLGKIRIYFVSISNTATSTLQLPPANNRQVVHNPFEPLNPIVGIMNSACNGSAMEADSVLRSRFAGNPVFAGLYGGYFSVWPNTFCINAGTDSAYCPLAPLGWQISLPSLKRLEAGFAYDKLRENPEGILRILNVVPR</sequence>
<dbReference type="EMBL" id="BMJC01000002">
    <property type="protein sequence ID" value="GGB00163.1"/>
    <property type="molecule type" value="Genomic_DNA"/>
</dbReference>
<feature type="transmembrane region" description="Helical" evidence="1">
    <location>
        <begin position="120"/>
        <end position="138"/>
    </location>
</feature>
<keyword evidence="1" id="KW-0812">Transmembrane</keyword>
<evidence type="ECO:0008006" key="4">
    <source>
        <dbReference type="Google" id="ProtNLM"/>
    </source>
</evidence>
<keyword evidence="1" id="KW-1133">Transmembrane helix</keyword>
<feature type="transmembrane region" description="Helical" evidence="1">
    <location>
        <begin position="484"/>
        <end position="502"/>
    </location>
</feature>
<feature type="transmembrane region" description="Helical" evidence="1">
    <location>
        <begin position="232"/>
        <end position="251"/>
    </location>
</feature>
<protein>
    <recommendedName>
        <fullName evidence="4">PNPLA domain-containing protein</fullName>
    </recommendedName>
</protein>
<feature type="transmembrane region" description="Helical" evidence="1">
    <location>
        <begin position="198"/>
        <end position="217"/>
    </location>
</feature>
<gene>
    <name evidence="2" type="ORF">GCM10011511_24360</name>
</gene>
<evidence type="ECO:0000313" key="3">
    <source>
        <dbReference type="Proteomes" id="UP000607559"/>
    </source>
</evidence>
<reference evidence="2" key="1">
    <citation type="journal article" date="2014" name="Int. J. Syst. Evol. Microbiol.">
        <title>Complete genome sequence of Corynebacterium casei LMG S-19264T (=DSM 44701T), isolated from a smear-ripened cheese.</title>
        <authorList>
            <consortium name="US DOE Joint Genome Institute (JGI-PGF)"/>
            <person name="Walter F."/>
            <person name="Albersmeier A."/>
            <person name="Kalinowski J."/>
            <person name="Ruckert C."/>
        </authorList>
    </citation>
    <scope>NUCLEOTIDE SEQUENCE</scope>
    <source>
        <strain evidence="2">CGMCC 1.15448</strain>
    </source>
</reference>
<feature type="transmembrane region" description="Helical" evidence="1">
    <location>
        <begin position="287"/>
        <end position="307"/>
    </location>
</feature>
<keyword evidence="1" id="KW-0472">Membrane</keyword>
<comment type="caution">
    <text evidence="2">The sequence shown here is derived from an EMBL/GenBank/DDBJ whole genome shotgun (WGS) entry which is preliminary data.</text>
</comment>
<dbReference type="Proteomes" id="UP000607559">
    <property type="component" value="Unassembled WGS sequence"/>
</dbReference>
<feature type="transmembrane region" description="Helical" evidence="1">
    <location>
        <begin position="390"/>
        <end position="411"/>
    </location>
</feature>
<feature type="transmembrane region" description="Helical" evidence="1">
    <location>
        <begin position="158"/>
        <end position="177"/>
    </location>
</feature>